<dbReference type="EMBL" id="CP117411">
    <property type="protein sequence ID" value="WCT72812.1"/>
    <property type="molecule type" value="Genomic_DNA"/>
</dbReference>
<dbReference type="RefSeq" id="WP_273686783.1">
    <property type="nucleotide sequence ID" value="NZ_CP117411.1"/>
</dbReference>
<keyword evidence="3" id="KW-1185">Reference proteome</keyword>
<feature type="transmembrane region" description="Helical" evidence="1">
    <location>
        <begin position="81"/>
        <end position="102"/>
    </location>
</feature>
<keyword evidence="1" id="KW-0812">Transmembrane</keyword>
<sequence length="132" mass="13822">MTPERFAAILDAYGATPARWPEAEREGARAWAATAEGQRMLGEAARLDAMLDGDAVALPGAALLHRIAATAPLPRRRRPRLWWPGFGLAATAACGALAGALIQPLAAPPPHGDGEALSYAWGNDDTIEESGI</sequence>
<keyword evidence="1" id="KW-1133">Transmembrane helix</keyword>
<protein>
    <recommendedName>
        <fullName evidence="4">Anti-sigma factor</fullName>
    </recommendedName>
</protein>
<gene>
    <name evidence="2" type="ORF">PQ455_14375</name>
</gene>
<evidence type="ECO:0000313" key="2">
    <source>
        <dbReference type="EMBL" id="WCT72812.1"/>
    </source>
</evidence>
<organism evidence="2 3">
    <name type="scientific">Sphingomonas naphthae</name>
    <dbReference type="NCBI Taxonomy" id="1813468"/>
    <lineage>
        <taxon>Bacteria</taxon>
        <taxon>Pseudomonadati</taxon>
        <taxon>Pseudomonadota</taxon>
        <taxon>Alphaproteobacteria</taxon>
        <taxon>Sphingomonadales</taxon>
        <taxon>Sphingomonadaceae</taxon>
        <taxon>Sphingomonas</taxon>
    </lineage>
</organism>
<name>A0ABY7THX1_9SPHN</name>
<accession>A0ABY7THX1</accession>
<keyword evidence="1" id="KW-0472">Membrane</keyword>
<evidence type="ECO:0000313" key="3">
    <source>
        <dbReference type="Proteomes" id="UP001220395"/>
    </source>
</evidence>
<proteinExistence type="predicted"/>
<reference evidence="2 3" key="1">
    <citation type="submission" date="2023-02" db="EMBL/GenBank/DDBJ databases">
        <title>Genome sequence of Sphingomonas naphthae.</title>
        <authorList>
            <person name="Kim S."/>
            <person name="Heo J."/>
            <person name="Kwon S.-W."/>
        </authorList>
    </citation>
    <scope>NUCLEOTIDE SEQUENCE [LARGE SCALE GENOMIC DNA]</scope>
    <source>
        <strain evidence="2 3">KACC 18716</strain>
    </source>
</reference>
<evidence type="ECO:0000256" key="1">
    <source>
        <dbReference type="SAM" id="Phobius"/>
    </source>
</evidence>
<evidence type="ECO:0008006" key="4">
    <source>
        <dbReference type="Google" id="ProtNLM"/>
    </source>
</evidence>
<dbReference type="Proteomes" id="UP001220395">
    <property type="component" value="Chromosome"/>
</dbReference>